<gene>
    <name evidence="1" type="ORF">NEA10_11640</name>
</gene>
<proteinExistence type="predicted"/>
<dbReference type="EMBL" id="CP098611">
    <property type="protein sequence ID" value="USR89539.1"/>
    <property type="molecule type" value="Genomic_DNA"/>
</dbReference>
<sequence length="166" mass="17072">MKGLKQVSLYGLGGLILSVLGLGLFSEGAMAQAAYGSYVGVGGSVGLQEGGGASGVVAIRYRLLEVPISLRTQVLAGNGIAVVPTISYDIPINWETDAYIGAGVAFTGNEDTPVGNTTSFVLQPGIDRTFSNSNLVVFGNAIIAFDAYEDSNRTGFSLQGGVGIQF</sequence>
<keyword evidence="2" id="KW-1185">Reference proteome</keyword>
<name>A0ABY5AK28_9CYAN</name>
<organism evidence="1 2">
    <name type="scientific">Phormidium yuhuli AB48</name>
    <dbReference type="NCBI Taxonomy" id="2940671"/>
    <lineage>
        <taxon>Bacteria</taxon>
        <taxon>Bacillati</taxon>
        <taxon>Cyanobacteriota</taxon>
        <taxon>Cyanophyceae</taxon>
        <taxon>Oscillatoriophycideae</taxon>
        <taxon>Oscillatoriales</taxon>
        <taxon>Oscillatoriaceae</taxon>
        <taxon>Phormidium</taxon>
        <taxon>Phormidium yuhuli</taxon>
    </lineage>
</organism>
<dbReference type="RefSeq" id="WP_252660234.1">
    <property type="nucleotide sequence ID" value="NZ_CP098611.1"/>
</dbReference>
<dbReference type="Proteomes" id="UP001056708">
    <property type="component" value="Chromosome"/>
</dbReference>
<reference evidence="1" key="1">
    <citation type="submission" date="2022-06" db="EMBL/GenBank/DDBJ databases">
        <title>Genome sequence of Phormidium yuhuli AB48 isolated from an industrial photobioreactor environment.</title>
        <authorList>
            <person name="Qiu Y."/>
            <person name="Noonan A.J.C."/>
            <person name="Dofher K."/>
            <person name="Koch M."/>
            <person name="Kieft B."/>
            <person name="Lin X."/>
            <person name="Ziels R.M."/>
            <person name="Hallam S.J."/>
        </authorList>
    </citation>
    <scope>NUCLEOTIDE SEQUENCE</scope>
    <source>
        <strain evidence="1">AB48</strain>
    </source>
</reference>
<evidence type="ECO:0000313" key="1">
    <source>
        <dbReference type="EMBL" id="USR89539.1"/>
    </source>
</evidence>
<accession>A0ABY5AK28</accession>
<evidence type="ECO:0000313" key="2">
    <source>
        <dbReference type="Proteomes" id="UP001056708"/>
    </source>
</evidence>
<protein>
    <recommendedName>
        <fullName evidence="3">Outer membrane protein beta-barrel domain-containing protein</fullName>
    </recommendedName>
</protein>
<evidence type="ECO:0008006" key="3">
    <source>
        <dbReference type="Google" id="ProtNLM"/>
    </source>
</evidence>